<dbReference type="Proteomes" id="UP000663842">
    <property type="component" value="Unassembled WGS sequence"/>
</dbReference>
<dbReference type="PROSITE" id="PS50064">
    <property type="entry name" value="ZF_PARP_2"/>
    <property type="match status" value="2"/>
</dbReference>
<dbReference type="GO" id="GO:0051287">
    <property type="term" value="F:NAD binding"/>
    <property type="evidence" value="ECO:0007669"/>
    <property type="project" value="UniProtKB-UniRule"/>
</dbReference>
<dbReference type="SMART" id="SM00773">
    <property type="entry name" value="WGR"/>
    <property type="match status" value="1"/>
</dbReference>
<evidence type="ECO:0000256" key="22">
    <source>
        <dbReference type="ARBA" id="ARBA00023242"/>
    </source>
</evidence>
<evidence type="ECO:0000256" key="6">
    <source>
        <dbReference type="ARBA" id="ARBA00022499"/>
    </source>
</evidence>
<dbReference type="PROSITE" id="PS50172">
    <property type="entry name" value="BRCT"/>
    <property type="match status" value="1"/>
</dbReference>
<dbReference type="PIRSF" id="PIRSF000489">
    <property type="entry name" value="NAD_ADPRT"/>
    <property type="match status" value="1"/>
</dbReference>
<dbReference type="Pfam" id="PF00644">
    <property type="entry name" value="PARP"/>
    <property type="match status" value="1"/>
</dbReference>
<evidence type="ECO:0000256" key="17">
    <source>
        <dbReference type="ARBA" id="ARBA00022859"/>
    </source>
</evidence>
<keyword evidence="7" id="KW-0021">Allosteric enzyme</keyword>
<dbReference type="InterPro" id="IPR008893">
    <property type="entry name" value="WGR_domain"/>
</dbReference>
<dbReference type="GO" id="GO:0005730">
    <property type="term" value="C:nucleolus"/>
    <property type="evidence" value="ECO:0007669"/>
    <property type="project" value="UniProtKB-SubCell"/>
</dbReference>
<keyword evidence="5" id="KW-0963">Cytoplasm</keyword>
<dbReference type="InterPro" id="IPR036616">
    <property type="entry name" value="Poly(ADP-ribose)pol_reg_dom_sf"/>
</dbReference>
<evidence type="ECO:0000256" key="25">
    <source>
        <dbReference type="ARBA" id="ARBA00024347"/>
    </source>
</evidence>
<keyword evidence="47" id="KW-1185">Reference proteome</keyword>
<dbReference type="CDD" id="cd17747">
    <property type="entry name" value="BRCT_PARP1"/>
    <property type="match status" value="1"/>
</dbReference>
<evidence type="ECO:0000313" key="44">
    <source>
        <dbReference type="EMBL" id="CAF3876604.1"/>
    </source>
</evidence>
<comment type="catalytic activity">
    <reaction evidence="23">
        <text>L-glutamyl-[protein] + NAD(+) = 5-O-(ADP-D-ribosyl)-L-glutamyl-[protein] + nicotinamide</text>
        <dbReference type="Rhea" id="RHEA:58224"/>
        <dbReference type="Rhea" id="RHEA-COMP:10208"/>
        <dbReference type="Rhea" id="RHEA-COMP:15089"/>
        <dbReference type="ChEBI" id="CHEBI:17154"/>
        <dbReference type="ChEBI" id="CHEBI:29973"/>
        <dbReference type="ChEBI" id="CHEBI:57540"/>
        <dbReference type="ChEBI" id="CHEBI:142540"/>
    </reaction>
    <physiologicalReaction direction="left-to-right" evidence="23">
        <dbReference type="Rhea" id="RHEA:58225"/>
    </physiologicalReaction>
</comment>
<protein>
    <recommendedName>
        <fullName evidence="30 31">Poly [ADP-ribose] polymerase</fullName>
        <ecNumber evidence="30">2.4.2.30</ecNumber>
    </recommendedName>
</protein>
<dbReference type="Proteomes" id="UP000663866">
    <property type="component" value="Unassembled WGS sequence"/>
</dbReference>
<evidence type="ECO:0000256" key="1">
    <source>
        <dbReference type="ARBA" id="ARBA00004286"/>
    </source>
</evidence>
<dbReference type="Pfam" id="PF21728">
    <property type="entry name" value="PADR1_N"/>
    <property type="match status" value="1"/>
</dbReference>
<dbReference type="EMBL" id="CAJOBJ010000981">
    <property type="protein sequence ID" value="CAF3854974.1"/>
    <property type="molecule type" value="Genomic_DNA"/>
</dbReference>
<keyword evidence="13" id="KW-0677">Repeat</keyword>
<dbReference type="AlphaFoldDB" id="A0A816MAR0"/>
<comment type="catalytic activity">
    <reaction evidence="27">
        <text>L-histidyl-[protein] + NAD(+) = N(tele)-(ADP-D-ribosyl)-L-histidyl-[protein] + nicotinamide + H(+)</text>
        <dbReference type="Rhea" id="RHEA:72071"/>
        <dbReference type="Rhea" id="RHEA-COMP:9745"/>
        <dbReference type="Rhea" id="RHEA-COMP:18085"/>
        <dbReference type="ChEBI" id="CHEBI:15378"/>
        <dbReference type="ChEBI" id="CHEBI:17154"/>
        <dbReference type="ChEBI" id="CHEBI:29979"/>
        <dbReference type="ChEBI" id="CHEBI:57540"/>
        <dbReference type="ChEBI" id="CHEBI:191398"/>
    </reaction>
    <physiologicalReaction direction="left-to-right" evidence="27">
        <dbReference type="Rhea" id="RHEA:72072"/>
    </physiologicalReaction>
</comment>
<feature type="region of interest" description="Disordered" evidence="32">
    <location>
        <begin position="489"/>
        <end position="521"/>
    </location>
</feature>
<name>A0A816MAR0_9BILA</name>
<evidence type="ECO:0000256" key="13">
    <source>
        <dbReference type="ARBA" id="ARBA00022737"/>
    </source>
</evidence>
<keyword evidence="10 30" id="KW-0808">Transferase</keyword>
<dbReference type="EMBL" id="CAJNRE010000134">
    <property type="protein sequence ID" value="CAF1920904.1"/>
    <property type="molecule type" value="Genomic_DNA"/>
</dbReference>
<dbReference type="GO" id="GO:0008270">
    <property type="term" value="F:zinc ion binding"/>
    <property type="evidence" value="ECO:0007669"/>
    <property type="project" value="UniProtKB-KW"/>
</dbReference>
<evidence type="ECO:0000259" key="36">
    <source>
        <dbReference type="PROSITE" id="PS51060"/>
    </source>
</evidence>
<keyword evidence="16 30" id="KW-0862">Zinc</keyword>
<dbReference type="EMBL" id="CAJOBI010001349">
    <property type="protein sequence ID" value="CAF3876604.1"/>
    <property type="molecule type" value="Genomic_DNA"/>
</dbReference>
<feature type="compositionally biased region" description="Basic and acidic residues" evidence="32">
    <location>
        <begin position="510"/>
        <end position="521"/>
    </location>
</feature>
<dbReference type="PROSITE" id="PS00347">
    <property type="entry name" value="ZF_PARP_1"/>
    <property type="match status" value="1"/>
</dbReference>
<keyword evidence="9 30" id="KW-0328">Glycosyltransferase</keyword>
<dbReference type="InterPro" id="IPR038650">
    <property type="entry name" value="PADR1_C_dom_sf"/>
</dbReference>
<evidence type="ECO:0000259" key="33">
    <source>
        <dbReference type="PROSITE" id="PS50064"/>
    </source>
</evidence>
<keyword evidence="4" id="KW-0158">Chromosome</keyword>
<keyword evidence="6" id="KW-1017">Isopeptide bond</keyword>
<dbReference type="EC" id="2.4.2.30" evidence="30"/>
<proteinExistence type="inferred from homology"/>
<reference evidence="41" key="1">
    <citation type="submission" date="2021-02" db="EMBL/GenBank/DDBJ databases">
        <authorList>
            <person name="Nowell W R."/>
        </authorList>
    </citation>
    <scope>NUCLEOTIDE SEQUENCE</scope>
</reference>
<dbReference type="CDD" id="cd08001">
    <property type="entry name" value="WGR_PARP1_like"/>
    <property type="match status" value="1"/>
</dbReference>
<evidence type="ECO:0000256" key="7">
    <source>
        <dbReference type="ARBA" id="ARBA00022533"/>
    </source>
</evidence>
<evidence type="ECO:0000256" key="27">
    <source>
        <dbReference type="ARBA" id="ARBA00048241"/>
    </source>
</evidence>
<keyword evidence="12 30" id="KW-0479">Metal-binding</keyword>
<dbReference type="Gene3D" id="1.10.20.130">
    <property type="match status" value="1"/>
</dbReference>
<evidence type="ECO:0000256" key="15">
    <source>
        <dbReference type="ARBA" id="ARBA00022771"/>
    </source>
</evidence>
<dbReference type="SMART" id="SM01336">
    <property type="entry name" value="zf-PARP"/>
    <property type="match status" value="2"/>
</dbReference>
<evidence type="ECO:0000256" key="8">
    <source>
        <dbReference type="ARBA" id="ARBA00022588"/>
    </source>
</evidence>
<dbReference type="Pfam" id="PF02877">
    <property type="entry name" value="PARP_reg"/>
    <property type="match status" value="1"/>
</dbReference>
<evidence type="ECO:0000256" key="28">
    <source>
        <dbReference type="ARBA" id="ARBA00048339"/>
    </source>
</evidence>
<dbReference type="PROSITE" id="PS51060">
    <property type="entry name" value="PARP_ALPHA_HD"/>
    <property type="match status" value="1"/>
</dbReference>
<evidence type="ECO:0000313" key="40">
    <source>
        <dbReference type="EMBL" id="CAF1933489.1"/>
    </source>
</evidence>
<dbReference type="InterPro" id="IPR001510">
    <property type="entry name" value="Znf_PARP"/>
</dbReference>
<dbReference type="Pfam" id="PF00533">
    <property type="entry name" value="BRCT"/>
    <property type="match status" value="1"/>
</dbReference>
<dbReference type="SUPFAM" id="SSF142921">
    <property type="entry name" value="WGR domain-like"/>
    <property type="match status" value="1"/>
</dbReference>
<evidence type="ECO:0000313" key="47">
    <source>
        <dbReference type="Proteomes" id="UP000663866"/>
    </source>
</evidence>
<dbReference type="InterPro" id="IPR036957">
    <property type="entry name" value="Znf_PARP_sf"/>
</dbReference>
<dbReference type="GO" id="GO:1990404">
    <property type="term" value="F:NAD+-protein mono-ADP-ribosyltransferase activity"/>
    <property type="evidence" value="ECO:0007669"/>
    <property type="project" value="TreeGrafter"/>
</dbReference>
<feature type="region of interest" description="Disordered" evidence="32">
    <location>
        <begin position="185"/>
        <end position="237"/>
    </location>
</feature>
<dbReference type="Proteomes" id="UP000676336">
    <property type="component" value="Unassembled WGS sequence"/>
</dbReference>
<dbReference type="SUPFAM" id="SSF56399">
    <property type="entry name" value="ADP-ribosylation"/>
    <property type="match status" value="1"/>
</dbReference>
<evidence type="ECO:0000259" key="34">
    <source>
        <dbReference type="PROSITE" id="PS50172"/>
    </source>
</evidence>
<evidence type="ECO:0000313" key="45">
    <source>
        <dbReference type="EMBL" id="CAF3882773.1"/>
    </source>
</evidence>
<keyword evidence="17" id="KW-0391">Immunity</keyword>
<keyword evidence="14" id="KW-0013">ADP-ribosylation</keyword>
<evidence type="ECO:0000313" key="42">
    <source>
        <dbReference type="EMBL" id="CAF3759935.1"/>
    </source>
</evidence>
<dbReference type="Proteomes" id="UP000663824">
    <property type="component" value="Unassembled WGS sequence"/>
</dbReference>
<dbReference type="GO" id="GO:0003677">
    <property type="term" value="F:DNA binding"/>
    <property type="evidence" value="ECO:0007669"/>
    <property type="project" value="UniProtKB-UniRule"/>
</dbReference>
<dbReference type="EMBL" id="CAJNOW010000141">
    <property type="protein sequence ID" value="CAF1250029.1"/>
    <property type="molecule type" value="Genomic_DNA"/>
</dbReference>
<dbReference type="Proteomes" id="UP000663887">
    <property type="component" value="Unassembled WGS sequence"/>
</dbReference>
<dbReference type="Pfam" id="PF00645">
    <property type="entry name" value="zf-PARP"/>
    <property type="match status" value="2"/>
</dbReference>
<dbReference type="InterPro" id="IPR001357">
    <property type="entry name" value="BRCT_dom"/>
</dbReference>
<comment type="catalytic activity">
    <reaction evidence="29">
        <text>L-seryl-[protein] + NAD(+) = O-(ADP-D-ribosyl)-L-seryl-[protein] + nicotinamide + H(+)</text>
        <dbReference type="Rhea" id="RHEA:58232"/>
        <dbReference type="Rhea" id="RHEA-COMP:9863"/>
        <dbReference type="Rhea" id="RHEA-COMP:15091"/>
        <dbReference type="ChEBI" id="CHEBI:15378"/>
        <dbReference type="ChEBI" id="CHEBI:17154"/>
        <dbReference type="ChEBI" id="CHEBI:29999"/>
        <dbReference type="ChEBI" id="CHEBI:57540"/>
        <dbReference type="ChEBI" id="CHEBI:142556"/>
    </reaction>
    <physiologicalReaction direction="left-to-right" evidence="29">
        <dbReference type="Rhea" id="RHEA:58233"/>
    </physiologicalReaction>
</comment>
<feature type="domain" description="PARP catalytic" evidence="35">
    <location>
        <begin position="776"/>
        <end position="1002"/>
    </location>
</feature>
<evidence type="ECO:0000313" key="46">
    <source>
        <dbReference type="EMBL" id="CAF3922101.1"/>
    </source>
</evidence>
<evidence type="ECO:0000256" key="3">
    <source>
        <dbReference type="ARBA" id="ARBA00004604"/>
    </source>
</evidence>
<evidence type="ECO:0000256" key="12">
    <source>
        <dbReference type="ARBA" id="ARBA00022723"/>
    </source>
</evidence>
<dbReference type="PANTHER" id="PTHR10459">
    <property type="entry name" value="DNA LIGASE"/>
    <property type="match status" value="1"/>
</dbReference>
<evidence type="ECO:0000256" key="9">
    <source>
        <dbReference type="ARBA" id="ARBA00022676"/>
    </source>
</evidence>
<dbReference type="InterPro" id="IPR036930">
    <property type="entry name" value="WGR_dom_sf"/>
</dbReference>
<dbReference type="EMBL" id="CAJOBG010001369">
    <property type="protein sequence ID" value="CAF3922101.1"/>
    <property type="molecule type" value="Genomic_DNA"/>
</dbReference>
<dbReference type="EMBL" id="CAJOBF010000879">
    <property type="protein sequence ID" value="CAF3882773.1"/>
    <property type="molecule type" value="Genomic_DNA"/>
</dbReference>
<dbReference type="FunFam" id="3.90.228.10:FF:000002">
    <property type="entry name" value="Poly [ADP-ribose] polymerase"/>
    <property type="match status" value="1"/>
</dbReference>
<feature type="domain" description="PARP-type" evidence="33">
    <location>
        <begin position="107"/>
        <end position="193"/>
    </location>
</feature>
<dbReference type="EMBL" id="CAJOBH010000100">
    <property type="protein sequence ID" value="CAF3759935.1"/>
    <property type="molecule type" value="Genomic_DNA"/>
</dbReference>
<comment type="similarity">
    <text evidence="25">Belongs to the ARTD/PARP family.</text>
</comment>
<dbReference type="GO" id="GO:0016779">
    <property type="term" value="F:nucleotidyltransferase activity"/>
    <property type="evidence" value="ECO:0007669"/>
    <property type="project" value="UniProtKB-KW"/>
</dbReference>
<dbReference type="SUPFAM" id="SSF47587">
    <property type="entry name" value="Domain of poly(ADP-ribose) polymerase"/>
    <property type="match status" value="1"/>
</dbReference>
<feature type="compositionally biased region" description="Basic and acidic residues" evidence="32">
    <location>
        <begin position="212"/>
        <end position="223"/>
    </location>
</feature>
<dbReference type="Proteomes" id="UP000681967">
    <property type="component" value="Unassembled WGS sequence"/>
</dbReference>
<comment type="subcellular location">
    <subcellularLocation>
        <location evidence="1">Chromosome</location>
    </subcellularLocation>
    <subcellularLocation>
        <location evidence="2">Cytoplasm</location>
        <location evidence="2">Cytosol</location>
    </subcellularLocation>
    <subcellularLocation>
        <location evidence="3">Nucleus</location>
        <location evidence="3">Nucleolus</location>
    </subcellularLocation>
</comment>
<dbReference type="Gene3D" id="3.90.228.10">
    <property type="match status" value="1"/>
</dbReference>
<evidence type="ECO:0000256" key="26">
    <source>
        <dbReference type="ARBA" id="ARBA00033987"/>
    </source>
</evidence>
<dbReference type="InterPro" id="IPR012317">
    <property type="entry name" value="Poly(ADP-ribose)pol_cat_dom"/>
</dbReference>
<evidence type="ECO:0000256" key="18">
    <source>
        <dbReference type="ARBA" id="ARBA00023015"/>
    </source>
</evidence>
<dbReference type="GO" id="GO:0070212">
    <property type="term" value="P:protein poly-ADP-ribosylation"/>
    <property type="evidence" value="ECO:0007669"/>
    <property type="project" value="TreeGrafter"/>
</dbReference>
<evidence type="ECO:0000313" key="48">
    <source>
        <dbReference type="Proteomes" id="UP000663887"/>
    </source>
</evidence>
<comment type="catalytic activity">
    <reaction evidence="24">
        <text>L-aspartyl-[protein] + NAD(+) = 4-O-(ADP-D-ribosyl)-L-aspartyl-[protein] + nicotinamide</text>
        <dbReference type="Rhea" id="RHEA:54424"/>
        <dbReference type="Rhea" id="RHEA-COMP:9867"/>
        <dbReference type="Rhea" id="RHEA-COMP:13832"/>
        <dbReference type="ChEBI" id="CHEBI:17154"/>
        <dbReference type="ChEBI" id="CHEBI:29961"/>
        <dbReference type="ChEBI" id="CHEBI:57540"/>
        <dbReference type="ChEBI" id="CHEBI:138102"/>
    </reaction>
    <physiologicalReaction direction="left-to-right" evidence="24">
        <dbReference type="Rhea" id="RHEA:54425"/>
    </physiologicalReaction>
</comment>
<accession>A0A816MAR0</accession>
<feature type="domain" description="BRCT" evidence="34">
    <location>
        <begin position="406"/>
        <end position="460"/>
    </location>
</feature>
<comment type="catalytic activity">
    <reaction evidence="28">
        <text>L-tyrosyl-[protein] + NAD(+) = O-(ADP-D-ribosyl)-L-tyrosyl-[protein] + nicotinamide + H(+)</text>
        <dbReference type="Rhea" id="RHEA:58236"/>
        <dbReference type="Rhea" id="RHEA-COMP:10136"/>
        <dbReference type="Rhea" id="RHEA-COMP:15092"/>
        <dbReference type="ChEBI" id="CHEBI:15378"/>
        <dbReference type="ChEBI" id="CHEBI:17154"/>
        <dbReference type="ChEBI" id="CHEBI:46858"/>
        <dbReference type="ChEBI" id="CHEBI:57540"/>
        <dbReference type="ChEBI" id="CHEBI:142557"/>
    </reaction>
    <physiologicalReaction direction="left-to-right" evidence="28">
        <dbReference type="Rhea" id="RHEA:58237"/>
    </physiologicalReaction>
</comment>
<dbReference type="PROSITE" id="PS51059">
    <property type="entry name" value="PARP_CATALYTIC"/>
    <property type="match status" value="1"/>
</dbReference>
<feature type="domain" description="PARP-type" evidence="33">
    <location>
        <begin position="6"/>
        <end position="88"/>
    </location>
</feature>
<dbReference type="InterPro" id="IPR036420">
    <property type="entry name" value="BRCT_dom_sf"/>
</dbReference>
<comment type="catalytic activity">
    <reaction evidence="26 30">
        <text>NAD(+) + (ADP-D-ribosyl)n-acceptor = nicotinamide + (ADP-D-ribosyl)n+1-acceptor + H(+).</text>
        <dbReference type="EC" id="2.4.2.30"/>
    </reaction>
</comment>
<dbReference type="SMART" id="SM01335">
    <property type="entry name" value="PADR1"/>
    <property type="match status" value="1"/>
</dbReference>
<evidence type="ECO:0000256" key="2">
    <source>
        <dbReference type="ARBA" id="ARBA00004514"/>
    </source>
</evidence>
<dbReference type="OrthoDB" id="429950at2759"/>
<dbReference type="Gene3D" id="2.20.25.630">
    <property type="match status" value="1"/>
</dbReference>
<evidence type="ECO:0000256" key="31">
    <source>
        <dbReference type="RuleBase" id="RU362114"/>
    </source>
</evidence>
<dbReference type="Proteomes" id="UP000663856">
    <property type="component" value="Unassembled WGS sequence"/>
</dbReference>
<dbReference type="Gene3D" id="1.20.142.10">
    <property type="entry name" value="Poly(ADP-ribose) polymerase, regulatory domain"/>
    <property type="match status" value="1"/>
</dbReference>
<dbReference type="EMBL" id="CAJNOV010000075">
    <property type="protein sequence ID" value="CAF0975329.1"/>
    <property type="molecule type" value="Genomic_DNA"/>
</dbReference>
<evidence type="ECO:0000256" key="14">
    <source>
        <dbReference type="ARBA" id="ARBA00022765"/>
    </source>
</evidence>
<dbReference type="PANTHER" id="PTHR10459:SF112">
    <property type="entry name" value="POLY [ADP-RIBOSE] POLYMERASE 1"/>
    <property type="match status" value="1"/>
</dbReference>
<evidence type="ECO:0000313" key="39">
    <source>
        <dbReference type="EMBL" id="CAF1920904.1"/>
    </source>
</evidence>
<dbReference type="Pfam" id="PF08063">
    <property type="entry name" value="Zn_ribbon_PADR1"/>
    <property type="match status" value="1"/>
</dbReference>
<dbReference type="InterPro" id="IPR012982">
    <property type="entry name" value="PARP1-like_PADR1_Zn_ribbon"/>
</dbReference>
<feature type="domain" description="PARP alpha-helical" evidence="36">
    <location>
        <begin position="646"/>
        <end position="765"/>
    </location>
</feature>
<dbReference type="InterPro" id="IPR004102">
    <property type="entry name" value="Poly(ADP-ribose)pol_reg_dom"/>
</dbReference>
<evidence type="ECO:0000256" key="19">
    <source>
        <dbReference type="ARBA" id="ARBA00023027"/>
    </source>
</evidence>
<evidence type="ECO:0000256" key="21">
    <source>
        <dbReference type="ARBA" id="ARBA00023163"/>
    </source>
</evidence>
<evidence type="ECO:0000256" key="32">
    <source>
        <dbReference type="SAM" id="MobiDB-lite"/>
    </source>
</evidence>
<dbReference type="FunFam" id="1.20.142.10:FF:000001">
    <property type="entry name" value="Poly [ADP-ribose] polymerase"/>
    <property type="match status" value="1"/>
</dbReference>
<dbReference type="CDD" id="cd01437">
    <property type="entry name" value="parp_like"/>
    <property type="match status" value="1"/>
</dbReference>
<comment type="caution">
    <text evidence="41">The sequence shown here is derived from an EMBL/GenBank/DDBJ whole genome shotgun (WGS) entry which is preliminary data.</text>
</comment>
<evidence type="ECO:0000256" key="20">
    <source>
        <dbReference type="ARBA" id="ARBA00023125"/>
    </source>
</evidence>
<dbReference type="EMBL" id="CAJNRG010000104">
    <property type="protein sequence ID" value="CAF1977535.1"/>
    <property type="molecule type" value="Genomic_DNA"/>
</dbReference>
<evidence type="ECO:0000256" key="4">
    <source>
        <dbReference type="ARBA" id="ARBA00022454"/>
    </source>
</evidence>
<evidence type="ECO:0000256" key="29">
    <source>
        <dbReference type="ARBA" id="ARBA00048575"/>
    </source>
</evidence>
<dbReference type="GO" id="GO:0006302">
    <property type="term" value="P:double-strand break repair"/>
    <property type="evidence" value="ECO:0007669"/>
    <property type="project" value="TreeGrafter"/>
</dbReference>
<evidence type="ECO:0000256" key="24">
    <source>
        <dbReference type="ARBA" id="ARBA00024164"/>
    </source>
</evidence>
<dbReference type="EMBL" id="CAJNRF010000055">
    <property type="protein sequence ID" value="CAF1933489.1"/>
    <property type="molecule type" value="Genomic_DNA"/>
</dbReference>
<evidence type="ECO:0000313" key="37">
    <source>
        <dbReference type="EMBL" id="CAF0975329.1"/>
    </source>
</evidence>
<dbReference type="PROSITE" id="PS52007">
    <property type="entry name" value="PADR1"/>
    <property type="match status" value="1"/>
</dbReference>
<dbReference type="Gene3D" id="3.30.1740.10">
    <property type="entry name" value="Zinc finger, PARP-type"/>
    <property type="match status" value="2"/>
</dbReference>
<evidence type="ECO:0000256" key="5">
    <source>
        <dbReference type="ARBA" id="ARBA00022490"/>
    </source>
</evidence>
<evidence type="ECO:0000313" key="43">
    <source>
        <dbReference type="EMBL" id="CAF3854974.1"/>
    </source>
</evidence>
<evidence type="ECO:0000313" key="41">
    <source>
        <dbReference type="EMBL" id="CAF1977535.1"/>
    </source>
</evidence>
<dbReference type="Proteomes" id="UP000663834">
    <property type="component" value="Unassembled WGS sequence"/>
</dbReference>
<dbReference type="InterPro" id="IPR008288">
    <property type="entry name" value="PARP"/>
</dbReference>
<dbReference type="Gene3D" id="3.40.50.10190">
    <property type="entry name" value="BRCT domain"/>
    <property type="match status" value="1"/>
</dbReference>
<dbReference type="Proteomes" id="UP000663855">
    <property type="component" value="Unassembled WGS sequence"/>
</dbReference>
<dbReference type="GO" id="GO:0045087">
    <property type="term" value="P:innate immune response"/>
    <property type="evidence" value="ECO:0007669"/>
    <property type="project" value="UniProtKB-KW"/>
</dbReference>
<evidence type="ECO:0000256" key="23">
    <source>
        <dbReference type="ARBA" id="ARBA00024159"/>
    </source>
</evidence>
<keyword evidence="18" id="KW-0805">Transcription regulation</keyword>
<keyword evidence="15" id="KW-0863">Zinc-finger</keyword>
<sequence length="1002" mass="113886">MDDTGFRAEYAKSDRSTCKGCRSTIGKDSLRLAIMVQSPNFDGKIPNWYHMGCFFKKVKPTDAQIIKGFEDLRWDDQEKIRKKVDGTTSTNESNVKSDEADGGSNNFSAEYARSNRSTCHGCNDRIEKDLVRLSRKVSTSHTSVLTDQWYHVDCFKEQKDELNFDGTAETFLGFNELNKEDQTELKKKFGSSTISRKRKGDKISSSTNDIGDVPKTKQSKTEDNNEPMSEQEEIHQKKEQSELLWKYKDSLRKEVPNEVLKELLEINQQKIVSGESHLIDTVADCMAFGTLEHCPECGGFLIFNYTCYRCTGDVTEWTKCSYSTRTPTRKPFDIPNDIKTEYDAFKSYKYKKRDRILAKVIEKQVTINKTPDVSRVIQEPTYDSNLPLFGYTTSSAGRLSISVATIQKEVERLGGTFSSKIDQTVGIVISSKDEIQKMGKKLQEAQMLNIHIVSEEFLNEIKKDRPSVVMEKCKISTWGILPHIRQQTKADEEAKMKSVRQSLTTASTKSDSHSKKSVPDKMKLKLKDGAAVDPDSGLEDTCHVLKDAETSEIFSAVLGLVDITRGTNSYYKMQLLESDNGRQCRRTDAINAFHELFLDKTGNDWSDKKNFQKLPNKHYPLEIDYGQHADNDEMRKLLESANLNIQSKLPNPVQDLVKMIFNVETMQQALLGFEIDLTKMPLGKLSKNQLDKAYKVLTELQTLITSGTMTSKTAIIDASNRFYTLIPHDFGLASPPLLDNVELIISKTDMIDNLREIEIAYSMLDQSNNTIESSEHPIDAHYKKLKCDLEPVDHDSEEFKIIEKYMINTHAKTHDQYILKLRELFKTVREGEFDRFKKFQTLDNHQLLWHGSRTTNFAGILSQGLRIAPPEAPVTGYMFGKGVYFADMVSKSANYCFTSKQSPEGLMLLCEVALGKIHECYKATALSASTLPSGTHSTKGCGSTTPNPKEYYYTNDGVLIPMGHGVPADIRQTSLLYNEYIVYNTDQINMKYLLRIDFQYKY</sequence>
<dbReference type="GO" id="GO:0003950">
    <property type="term" value="F:NAD+ poly-ADP-ribosyltransferase activity"/>
    <property type="evidence" value="ECO:0007669"/>
    <property type="project" value="UniProtKB-UniRule"/>
</dbReference>
<gene>
    <name evidence="42" type="ORF">BYL167_LOCUS804</name>
    <name evidence="37" type="ORF">CJN711_LOCUS1082</name>
    <name evidence="43" type="ORF">GIL414_LOCUS4172</name>
    <name evidence="38" type="ORF">KQP761_LOCUS2237</name>
    <name evidence="39" type="ORF">MBJ925_LOCUS2039</name>
    <name evidence="46" type="ORF">OVN521_LOCUS10643</name>
    <name evidence="44" type="ORF">SMN809_LOCUS5386</name>
    <name evidence="45" type="ORF">UXM345_LOCUS9565</name>
    <name evidence="40" type="ORF">WKI299_LOCUS954</name>
    <name evidence="41" type="ORF">XDN619_LOCUS2199</name>
</gene>
<dbReference type="InterPro" id="IPR049296">
    <property type="entry name" value="PARP1-like_PADR1_N"/>
</dbReference>
<dbReference type="Proteomes" id="UP000681720">
    <property type="component" value="Unassembled WGS sequence"/>
</dbReference>
<keyword evidence="11" id="KW-0548">Nucleotidyltransferase</keyword>
<evidence type="ECO:0000256" key="11">
    <source>
        <dbReference type="ARBA" id="ARBA00022695"/>
    </source>
</evidence>
<dbReference type="InterPro" id="IPR050800">
    <property type="entry name" value="ARTD/PARP"/>
</dbReference>
<feature type="region of interest" description="Disordered" evidence="32">
    <location>
        <begin position="83"/>
        <end position="109"/>
    </location>
</feature>
<keyword evidence="19 30" id="KW-0520">NAD</keyword>
<evidence type="ECO:0000313" key="38">
    <source>
        <dbReference type="EMBL" id="CAF1250029.1"/>
    </source>
</evidence>
<evidence type="ECO:0000256" key="16">
    <source>
        <dbReference type="ARBA" id="ARBA00022833"/>
    </source>
</evidence>
<organism evidence="41 48">
    <name type="scientific">Rotaria magnacalcarata</name>
    <dbReference type="NCBI Taxonomy" id="392030"/>
    <lineage>
        <taxon>Eukaryota</taxon>
        <taxon>Metazoa</taxon>
        <taxon>Spiralia</taxon>
        <taxon>Gnathifera</taxon>
        <taxon>Rotifera</taxon>
        <taxon>Eurotatoria</taxon>
        <taxon>Bdelloidea</taxon>
        <taxon>Philodinida</taxon>
        <taxon>Philodinidae</taxon>
        <taxon>Rotaria</taxon>
    </lineage>
</organism>
<keyword evidence="20 30" id="KW-0238">DNA-binding</keyword>
<dbReference type="SUPFAM" id="SSF52113">
    <property type="entry name" value="BRCT domain"/>
    <property type="match status" value="1"/>
</dbReference>
<keyword evidence="22 30" id="KW-0539">Nucleus</keyword>
<keyword evidence="21" id="KW-0804">Transcription</keyword>
<evidence type="ECO:0000259" key="35">
    <source>
        <dbReference type="PROSITE" id="PS51059"/>
    </source>
</evidence>
<dbReference type="GO" id="GO:0005694">
    <property type="term" value="C:chromosome"/>
    <property type="evidence" value="ECO:0007669"/>
    <property type="project" value="UniProtKB-SubCell"/>
</dbReference>
<feature type="compositionally biased region" description="Polar residues" evidence="32">
    <location>
        <begin position="499"/>
        <end position="509"/>
    </location>
</feature>
<evidence type="ECO:0000256" key="10">
    <source>
        <dbReference type="ARBA" id="ARBA00022679"/>
    </source>
</evidence>
<dbReference type="SUPFAM" id="SSF57716">
    <property type="entry name" value="Glucocorticoid receptor-like (DNA-binding domain)"/>
    <property type="match status" value="2"/>
</dbReference>
<evidence type="ECO:0000256" key="30">
    <source>
        <dbReference type="PIRNR" id="PIRNR000489"/>
    </source>
</evidence>
<dbReference type="GO" id="GO:0005829">
    <property type="term" value="C:cytosol"/>
    <property type="evidence" value="ECO:0007669"/>
    <property type="project" value="UniProtKB-SubCell"/>
</dbReference>
<keyword evidence="8" id="KW-0399">Innate immunity</keyword>